<feature type="region of interest" description="Disordered" evidence="7">
    <location>
        <begin position="142"/>
        <end position="242"/>
    </location>
</feature>
<feature type="compositionally biased region" description="Basic and acidic residues" evidence="7">
    <location>
        <begin position="180"/>
        <end position="196"/>
    </location>
</feature>
<evidence type="ECO:0000256" key="3">
    <source>
        <dbReference type="ARBA" id="ARBA00022692"/>
    </source>
</evidence>
<dbReference type="AlphaFoldDB" id="A0A067PZ07"/>
<dbReference type="Gene3D" id="6.10.110.10">
    <property type="match status" value="1"/>
</dbReference>
<dbReference type="InParanoid" id="A0A067PZ07"/>
<comment type="similarity">
    <text evidence="2">Belongs to the IFI6/IFI27 family.</text>
</comment>
<dbReference type="HOGENOM" id="CLU_1147333_0_0_1"/>
<evidence type="ECO:0000256" key="7">
    <source>
        <dbReference type="SAM" id="MobiDB-lite"/>
    </source>
</evidence>
<keyword evidence="6" id="KW-0479">Metal-binding</keyword>
<name>A0A067PZ07_9AGAM</name>
<dbReference type="GO" id="GO:0008270">
    <property type="term" value="F:zinc ion binding"/>
    <property type="evidence" value="ECO:0007669"/>
    <property type="project" value="UniProtKB-KW"/>
</dbReference>
<dbReference type="EMBL" id="KL197714">
    <property type="protein sequence ID" value="KDQ60058.1"/>
    <property type="molecule type" value="Genomic_DNA"/>
</dbReference>
<dbReference type="InterPro" id="IPR009311">
    <property type="entry name" value="IFI6/IFI27-like"/>
</dbReference>
<protein>
    <recommendedName>
        <fullName evidence="8">RING-type domain-containing protein</fullName>
    </recommendedName>
</protein>
<keyword evidence="10" id="KW-1185">Reference proteome</keyword>
<feature type="compositionally biased region" description="Gly residues" evidence="7">
    <location>
        <begin position="142"/>
        <end position="179"/>
    </location>
</feature>
<dbReference type="PANTHER" id="PTHR16932:SF18">
    <property type="entry name" value="INTERFERON, ALPHA-INDUCIBLE PROTEIN 27-LIKE 2"/>
    <property type="match status" value="1"/>
</dbReference>
<dbReference type="PANTHER" id="PTHR16932">
    <property type="entry name" value="INTERFERON ALPHA-INDUCIBLE PROTEIN 27"/>
    <property type="match status" value="1"/>
</dbReference>
<feature type="domain" description="RING-type" evidence="8">
    <location>
        <begin position="6"/>
        <end position="45"/>
    </location>
</feature>
<feature type="compositionally biased region" description="Gly residues" evidence="7">
    <location>
        <begin position="207"/>
        <end position="217"/>
    </location>
</feature>
<reference evidence="10" key="1">
    <citation type="journal article" date="2014" name="Proc. Natl. Acad. Sci. U.S.A.">
        <title>Extensive sampling of basidiomycete genomes demonstrates inadequacy of the white-rot/brown-rot paradigm for wood decay fungi.</title>
        <authorList>
            <person name="Riley R."/>
            <person name="Salamov A.A."/>
            <person name="Brown D.W."/>
            <person name="Nagy L.G."/>
            <person name="Floudas D."/>
            <person name="Held B.W."/>
            <person name="Levasseur A."/>
            <person name="Lombard V."/>
            <person name="Morin E."/>
            <person name="Otillar R."/>
            <person name="Lindquist E.A."/>
            <person name="Sun H."/>
            <person name="LaButti K.M."/>
            <person name="Schmutz J."/>
            <person name="Jabbour D."/>
            <person name="Luo H."/>
            <person name="Baker S.E."/>
            <person name="Pisabarro A.G."/>
            <person name="Walton J.D."/>
            <person name="Blanchette R.A."/>
            <person name="Henrissat B."/>
            <person name="Martin F."/>
            <person name="Cullen D."/>
            <person name="Hibbett D.S."/>
            <person name="Grigoriev I.V."/>
        </authorList>
    </citation>
    <scope>NUCLEOTIDE SEQUENCE [LARGE SCALE GENOMIC DNA]</scope>
    <source>
        <strain evidence="10">MUCL 33604</strain>
    </source>
</reference>
<evidence type="ECO:0000256" key="4">
    <source>
        <dbReference type="ARBA" id="ARBA00022989"/>
    </source>
</evidence>
<keyword evidence="5" id="KW-0472">Membrane</keyword>
<gene>
    <name evidence="9" type="ORF">JAAARDRAFT_205101</name>
</gene>
<dbReference type="Proteomes" id="UP000027265">
    <property type="component" value="Unassembled WGS sequence"/>
</dbReference>
<keyword evidence="6" id="KW-0862">Zinc</keyword>
<evidence type="ECO:0000256" key="6">
    <source>
        <dbReference type="PROSITE-ProRule" id="PRU00175"/>
    </source>
</evidence>
<keyword evidence="4" id="KW-1133">Transmembrane helix</keyword>
<evidence type="ECO:0000256" key="2">
    <source>
        <dbReference type="ARBA" id="ARBA00007262"/>
    </source>
</evidence>
<sequence>MAAPSCSTCNLAIPAAVAPVVFVGCQHSFHPACLPNPPAACPTCDWHRRLIRGAAGAAAGICLAPIIAPAALGIVGFGAAGPVAGTLAAVWQASIGNVAAGSAFALCQSVAAGGALPMLGFAAGAAAGAAAGVGTAETPLGSGGGAGSGGGPSAAGEGGAKEGGPGSGEGLGEVGGRDSGGAREDHASCDGDHNCDDEINPAVWYGRGPGEVDGPGPDGARQDVVSCGSRNDYGDEINPAVW</sequence>
<organism evidence="9 10">
    <name type="scientific">Jaapia argillacea MUCL 33604</name>
    <dbReference type="NCBI Taxonomy" id="933084"/>
    <lineage>
        <taxon>Eukaryota</taxon>
        <taxon>Fungi</taxon>
        <taxon>Dikarya</taxon>
        <taxon>Basidiomycota</taxon>
        <taxon>Agaricomycotina</taxon>
        <taxon>Agaricomycetes</taxon>
        <taxon>Agaricomycetidae</taxon>
        <taxon>Jaapiales</taxon>
        <taxon>Jaapiaceae</taxon>
        <taxon>Jaapia</taxon>
    </lineage>
</organism>
<keyword evidence="3" id="KW-0812">Transmembrane</keyword>
<dbReference type="Pfam" id="PF06140">
    <property type="entry name" value="Ifi-6-16"/>
    <property type="match status" value="1"/>
</dbReference>
<dbReference type="InterPro" id="IPR038213">
    <property type="entry name" value="IFI6/IFI27-like_sf"/>
</dbReference>
<evidence type="ECO:0000256" key="5">
    <source>
        <dbReference type="ARBA" id="ARBA00023136"/>
    </source>
</evidence>
<evidence type="ECO:0000256" key="1">
    <source>
        <dbReference type="ARBA" id="ARBA00004141"/>
    </source>
</evidence>
<evidence type="ECO:0000259" key="8">
    <source>
        <dbReference type="PROSITE" id="PS50089"/>
    </source>
</evidence>
<accession>A0A067PZ07</accession>
<comment type="subcellular location">
    <subcellularLocation>
        <location evidence="1">Membrane</location>
        <topology evidence="1">Multi-pass membrane protein</topology>
    </subcellularLocation>
</comment>
<evidence type="ECO:0000313" key="9">
    <source>
        <dbReference type="EMBL" id="KDQ60058.1"/>
    </source>
</evidence>
<dbReference type="InterPro" id="IPR001841">
    <property type="entry name" value="Znf_RING"/>
</dbReference>
<evidence type="ECO:0000313" key="10">
    <source>
        <dbReference type="Proteomes" id="UP000027265"/>
    </source>
</evidence>
<dbReference type="GO" id="GO:0016020">
    <property type="term" value="C:membrane"/>
    <property type="evidence" value="ECO:0007669"/>
    <property type="project" value="UniProtKB-SubCell"/>
</dbReference>
<keyword evidence="6" id="KW-0863">Zinc-finger</keyword>
<dbReference type="PROSITE" id="PS50089">
    <property type="entry name" value="ZF_RING_2"/>
    <property type="match status" value="1"/>
</dbReference>
<dbReference type="OrthoDB" id="440424at2759"/>
<proteinExistence type="inferred from homology"/>